<dbReference type="EMBL" id="CAVLGL010000089">
    <property type="protein sequence ID" value="CAK1593913.1"/>
    <property type="molecule type" value="Genomic_DNA"/>
</dbReference>
<proteinExistence type="predicted"/>
<dbReference type="CDD" id="cd01650">
    <property type="entry name" value="RT_nLTR_like"/>
    <property type="match status" value="1"/>
</dbReference>
<comment type="caution">
    <text evidence="2">The sequence shown here is derived from an EMBL/GenBank/DDBJ whole genome shotgun (WGS) entry which is preliminary data.</text>
</comment>
<dbReference type="GO" id="GO:0071897">
    <property type="term" value="P:DNA biosynthetic process"/>
    <property type="evidence" value="ECO:0007669"/>
    <property type="project" value="UniProtKB-ARBA"/>
</dbReference>
<keyword evidence="3" id="KW-1185">Reference proteome</keyword>
<accession>A0AAV1LG18</accession>
<gene>
    <name evidence="2" type="ORF">PARMNEM_LOCUS13622</name>
</gene>
<protein>
    <recommendedName>
        <fullName evidence="1">Reverse transcriptase domain-containing protein</fullName>
    </recommendedName>
</protein>
<feature type="domain" description="Reverse transcriptase" evidence="1">
    <location>
        <begin position="125"/>
        <end position="212"/>
    </location>
</feature>
<dbReference type="Proteomes" id="UP001314205">
    <property type="component" value="Unassembled WGS sequence"/>
</dbReference>
<dbReference type="SUPFAM" id="SSF56672">
    <property type="entry name" value="DNA/RNA polymerases"/>
    <property type="match status" value="1"/>
</dbReference>
<dbReference type="PANTHER" id="PTHR31635">
    <property type="entry name" value="REVERSE TRANSCRIPTASE DOMAIN-CONTAINING PROTEIN-RELATED"/>
    <property type="match status" value="1"/>
</dbReference>
<dbReference type="AlphaFoldDB" id="A0AAV1LG18"/>
<evidence type="ECO:0000259" key="1">
    <source>
        <dbReference type="Pfam" id="PF00078"/>
    </source>
</evidence>
<name>A0AAV1LG18_9NEOP</name>
<dbReference type="InterPro" id="IPR043502">
    <property type="entry name" value="DNA/RNA_pol_sf"/>
</dbReference>
<organism evidence="2 3">
    <name type="scientific">Parnassius mnemosyne</name>
    <name type="common">clouded apollo</name>
    <dbReference type="NCBI Taxonomy" id="213953"/>
    <lineage>
        <taxon>Eukaryota</taxon>
        <taxon>Metazoa</taxon>
        <taxon>Ecdysozoa</taxon>
        <taxon>Arthropoda</taxon>
        <taxon>Hexapoda</taxon>
        <taxon>Insecta</taxon>
        <taxon>Pterygota</taxon>
        <taxon>Neoptera</taxon>
        <taxon>Endopterygota</taxon>
        <taxon>Lepidoptera</taxon>
        <taxon>Glossata</taxon>
        <taxon>Ditrysia</taxon>
        <taxon>Papilionoidea</taxon>
        <taxon>Papilionidae</taxon>
        <taxon>Parnassiinae</taxon>
        <taxon>Parnassini</taxon>
        <taxon>Parnassius</taxon>
        <taxon>Driopa</taxon>
    </lineage>
</organism>
<dbReference type="PANTHER" id="PTHR31635:SF196">
    <property type="entry name" value="REVERSE TRANSCRIPTASE DOMAIN-CONTAINING PROTEIN-RELATED"/>
    <property type="match status" value="1"/>
</dbReference>
<dbReference type="InterPro" id="IPR000477">
    <property type="entry name" value="RT_dom"/>
</dbReference>
<evidence type="ECO:0000313" key="3">
    <source>
        <dbReference type="Proteomes" id="UP001314205"/>
    </source>
</evidence>
<dbReference type="Pfam" id="PF00078">
    <property type="entry name" value="RVT_1"/>
    <property type="match status" value="1"/>
</dbReference>
<evidence type="ECO:0000313" key="2">
    <source>
        <dbReference type="EMBL" id="CAK1593913.1"/>
    </source>
</evidence>
<reference evidence="2 3" key="1">
    <citation type="submission" date="2023-11" db="EMBL/GenBank/DDBJ databases">
        <authorList>
            <person name="Hedman E."/>
            <person name="Englund M."/>
            <person name="Stromberg M."/>
            <person name="Nyberg Akerstrom W."/>
            <person name="Nylinder S."/>
            <person name="Jareborg N."/>
            <person name="Kallberg Y."/>
            <person name="Kronander E."/>
        </authorList>
    </citation>
    <scope>NUCLEOTIDE SEQUENCE [LARGE SCALE GENOMIC DNA]</scope>
</reference>
<sequence>MQSLNSEKGENKDREGIMKCATAFYTSLYAKPPHDMPQEEKYNSNITGEDIAETPVNPITEIEILTQINRLKPEKSPGEDNITNEALKIGVPILAAYLAELFNLVLEKEQVPSQWSKSNIILLYKKGNPLDISNYRPISLLSTIYKLFSSIILGRIAPDIDKNQPIEQAGFRPHYSTIDHIHTMEQIIEKYKEFKKPLYIFFVDYSKAFDSMYTHLYGLL</sequence>